<dbReference type="Pfam" id="PF12867">
    <property type="entry name" value="DinB_2"/>
    <property type="match status" value="1"/>
</dbReference>
<dbReference type="InterPro" id="IPR024775">
    <property type="entry name" value="DinB-like"/>
</dbReference>
<dbReference type="OrthoDB" id="1495892at2"/>
<gene>
    <name evidence="2" type="ORF">CB4_02914</name>
</gene>
<organism evidence="2 3">
    <name type="scientific">Aneurinibacillus soli</name>
    <dbReference type="NCBI Taxonomy" id="1500254"/>
    <lineage>
        <taxon>Bacteria</taxon>
        <taxon>Bacillati</taxon>
        <taxon>Bacillota</taxon>
        <taxon>Bacilli</taxon>
        <taxon>Bacillales</taxon>
        <taxon>Paenibacillaceae</taxon>
        <taxon>Aneurinibacillus group</taxon>
        <taxon>Aneurinibacillus</taxon>
    </lineage>
</organism>
<dbReference type="RefSeq" id="WP_096466460.1">
    <property type="nucleotide sequence ID" value="NZ_AP017312.1"/>
</dbReference>
<evidence type="ECO:0000313" key="2">
    <source>
        <dbReference type="EMBL" id="BAU28739.1"/>
    </source>
</evidence>
<dbReference type="Gene3D" id="1.20.120.450">
    <property type="entry name" value="dinb family like domain"/>
    <property type="match status" value="1"/>
</dbReference>
<dbReference type="InterPro" id="IPR034660">
    <property type="entry name" value="DinB/YfiT-like"/>
</dbReference>
<sequence>MNTKESLRQFEEISTTYLQELDHFGLEQLTRKPAESEWSLGQMYMHLINSALYMQLRNVEACRNQIGQHVSTVEEKTENGEAIFAQGSFPPIRIQVPSSKEYTPLQPESKEQIGTGLKRVLDQMRELEPTLDAIPLAYTARHPRLGALHAKEWYMLVEMHYRHHLRQKERIETWLMEGRQEK</sequence>
<reference evidence="2 3" key="1">
    <citation type="submission" date="2015-12" db="EMBL/GenBank/DDBJ databases">
        <title>Genome sequence of Aneurinibacillus soli.</title>
        <authorList>
            <person name="Lee J.S."/>
            <person name="Lee K.C."/>
            <person name="Kim K.K."/>
            <person name="Lee B.W."/>
        </authorList>
    </citation>
    <scope>NUCLEOTIDE SEQUENCE [LARGE SCALE GENOMIC DNA]</scope>
    <source>
        <strain evidence="2 3">CB4</strain>
    </source>
</reference>
<evidence type="ECO:0000313" key="3">
    <source>
        <dbReference type="Proteomes" id="UP000217696"/>
    </source>
</evidence>
<dbReference type="SUPFAM" id="SSF109854">
    <property type="entry name" value="DinB/YfiT-like putative metalloenzymes"/>
    <property type="match status" value="1"/>
</dbReference>
<keyword evidence="3" id="KW-1185">Reference proteome</keyword>
<proteinExistence type="predicted"/>
<accession>A0A0U5C8R2</accession>
<dbReference type="AlphaFoldDB" id="A0A0U5C8R2"/>
<dbReference type="Proteomes" id="UP000217696">
    <property type="component" value="Chromosome"/>
</dbReference>
<evidence type="ECO:0000259" key="1">
    <source>
        <dbReference type="Pfam" id="PF12867"/>
    </source>
</evidence>
<name>A0A0U5C8R2_9BACL</name>
<dbReference type="EMBL" id="AP017312">
    <property type="protein sequence ID" value="BAU28739.1"/>
    <property type="molecule type" value="Genomic_DNA"/>
</dbReference>
<dbReference type="KEGG" id="asoc:CB4_02914"/>
<protein>
    <submittedName>
        <fullName evidence="2">DinB superfamily protein</fullName>
    </submittedName>
</protein>
<feature type="domain" description="DinB-like" evidence="1">
    <location>
        <begin position="9"/>
        <end position="167"/>
    </location>
</feature>